<evidence type="ECO:0000259" key="10">
    <source>
        <dbReference type="PROSITE" id="PS50262"/>
    </source>
</evidence>
<dbReference type="InterPro" id="IPR000276">
    <property type="entry name" value="GPCR_Rhodpsn"/>
</dbReference>
<dbReference type="CDD" id="cd00637">
    <property type="entry name" value="7tm_classA_rhodopsin-like"/>
    <property type="match status" value="1"/>
</dbReference>
<keyword evidence="4 9" id="KW-1133">Transmembrane helix</keyword>
<keyword evidence="12" id="KW-1185">Reference proteome</keyword>
<evidence type="ECO:0000256" key="7">
    <source>
        <dbReference type="ARBA" id="ARBA00023170"/>
    </source>
</evidence>
<dbReference type="AlphaFoldDB" id="A0AAU9VSQ1"/>
<feature type="transmembrane region" description="Helical" evidence="9">
    <location>
        <begin position="184"/>
        <end position="205"/>
    </location>
</feature>
<dbReference type="PANTHER" id="PTHR24249:SF372">
    <property type="entry name" value="G-PROTEIN COUPLED RECEPTORS FAMILY 1 PROFILE DOMAIN-CONTAINING PROTEIN"/>
    <property type="match status" value="1"/>
</dbReference>
<comment type="subcellular location">
    <subcellularLocation>
        <location evidence="1">Cell membrane</location>
        <topology evidence="1">Multi-pass membrane protein</topology>
    </subcellularLocation>
</comment>
<dbReference type="GO" id="GO:0004930">
    <property type="term" value="F:G protein-coupled receptor activity"/>
    <property type="evidence" value="ECO:0007669"/>
    <property type="project" value="UniProtKB-KW"/>
</dbReference>
<feature type="transmembrane region" description="Helical" evidence="9">
    <location>
        <begin position="116"/>
        <end position="137"/>
    </location>
</feature>
<evidence type="ECO:0000256" key="2">
    <source>
        <dbReference type="ARBA" id="ARBA00022475"/>
    </source>
</evidence>
<dbReference type="PROSITE" id="PS50262">
    <property type="entry name" value="G_PROTEIN_RECEP_F1_2"/>
    <property type="match status" value="1"/>
</dbReference>
<evidence type="ECO:0000256" key="4">
    <source>
        <dbReference type="ARBA" id="ARBA00022989"/>
    </source>
</evidence>
<evidence type="ECO:0000313" key="12">
    <source>
        <dbReference type="Proteomes" id="UP001159428"/>
    </source>
</evidence>
<dbReference type="GO" id="GO:0005886">
    <property type="term" value="C:plasma membrane"/>
    <property type="evidence" value="ECO:0007669"/>
    <property type="project" value="UniProtKB-SubCell"/>
</dbReference>
<accession>A0AAU9VSQ1</accession>
<evidence type="ECO:0000256" key="9">
    <source>
        <dbReference type="SAM" id="Phobius"/>
    </source>
</evidence>
<evidence type="ECO:0000256" key="1">
    <source>
        <dbReference type="ARBA" id="ARBA00004651"/>
    </source>
</evidence>
<evidence type="ECO:0000256" key="6">
    <source>
        <dbReference type="ARBA" id="ARBA00023136"/>
    </source>
</evidence>
<dbReference type="PRINTS" id="PR00237">
    <property type="entry name" value="GPCRRHODOPSN"/>
</dbReference>
<feature type="transmembrane region" description="Helical" evidence="9">
    <location>
        <begin position="247"/>
        <end position="266"/>
    </location>
</feature>
<feature type="transmembrane region" description="Helical" evidence="9">
    <location>
        <begin position="272"/>
        <end position="294"/>
    </location>
</feature>
<keyword evidence="8" id="KW-0807">Transducer</keyword>
<sequence length="303" mass="34442">MMNLTVENSSSLRHMIEPEAFCQRIQNDLSDKIRLNTAFIISALNLPLWIFILSGNSVILLALNRDTSLHPPSKLLFRNLAFTDLCVALITQPSYILHNMVIAYERWDICPLTQKLSHITTYLLCGVSLMTVCTISVDRLLALLMGTRYRQVVTLTRVRISLLFVWIFCLSTSITLLLNFSVRIYSVISAICIALWLGTSTFCYAKIFVIRKRYAVIETKDSNKNRSSVTRSSINLKQYRRSVSTALWINFTLITCYSPTAIVLVFRSVPSIPFSALIVSFGAAPSFVYLNSLLNPILYCWRI</sequence>
<comment type="caution">
    <text evidence="11">The sequence shown here is derived from an EMBL/GenBank/DDBJ whole genome shotgun (WGS) entry which is preliminary data.</text>
</comment>
<dbReference type="InterPro" id="IPR017452">
    <property type="entry name" value="GPCR_Rhodpsn_7TM"/>
</dbReference>
<dbReference type="PANTHER" id="PTHR24249">
    <property type="entry name" value="HISTAMINE RECEPTOR-RELATED G-PROTEIN COUPLED RECEPTOR"/>
    <property type="match status" value="1"/>
</dbReference>
<keyword evidence="6 9" id="KW-0472">Membrane</keyword>
<evidence type="ECO:0000313" key="11">
    <source>
        <dbReference type="EMBL" id="CAH3038276.1"/>
    </source>
</evidence>
<feature type="transmembrane region" description="Helical" evidence="9">
    <location>
        <begin position="75"/>
        <end position="96"/>
    </location>
</feature>
<keyword evidence="2" id="KW-1003">Cell membrane</keyword>
<dbReference type="Pfam" id="PF00001">
    <property type="entry name" value="7tm_1"/>
    <property type="match status" value="1"/>
</dbReference>
<evidence type="ECO:0000256" key="8">
    <source>
        <dbReference type="ARBA" id="ARBA00023224"/>
    </source>
</evidence>
<gene>
    <name evidence="11" type="ORF">PMEA_00021599</name>
</gene>
<feature type="transmembrane region" description="Helical" evidence="9">
    <location>
        <begin position="38"/>
        <end position="63"/>
    </location>
</feature>
<protein>
    <recommendedName>
        <fullName evidence="10">G-protein coupled receptors family 1 profile domain-containing protein</fullName>
    </recommendedName>
</protein>
<proteinExistence type="predicted"/>
<reference evidence="11 12" key="1">
    <citation type="submission" date="2022-05" db="EMBL/GenBank/DDBJ databases">
        <authorList>
            <consortium name="Genoscope - CEA"/>
            <person name="William W."/>
        </authorList>
    </citation>
    <scope>NUCLEOTIDE SEQUENCE [LARGE SCALE GENOMIC DNA]</scope>
</reference>
<dbReference type="SUPFAM" id="SSF81321">
    <property type="entry name" value="Family A G protein-coupled receptor-like"/>
    <property type="match status" value="1"/>
</dbReference>
<name>A0AAU9VSQ1_9CNID</name>
<evidence type="ECO:0000256" key="3">
    <source>
        <dbReference type="ARBA" id="ARBA00022692"/>
    </source>
</evidence>
<keyword evidence="3 9" id="KW-0812">Transmembrane</keyword>
<dbReference type="Gene3D" id="1.20.1070.10">
    <property type="entry name" value="Rhodopsin 7-helix transmembrane proteins"/>
    <property type="match status" value="1"/>
</dbReference>
<dbReference type="InterPro" id="IPR050569">
    <property type="entry name" value="TAAR"/>
</dbReference>
<organism evidence="11 12">
    <name type="scientific">Pocillopora meandrina</name>
    <dbReference type="NCBI Taxonomy" id="46732"/>
    <lineage>
        <taxon>Eukaryota</taxon>
        <taxon>Metazoa</taxon>
        <taxon>Cnidaria</taxon>
        <taxon>Anthozoa</taxon>
        <taxon>Hexacorallia</taxon>
        <taxon>Scleractinia</taxon>
        <taxon>Astrocoeniina</taxon>
        <taxon>Pocilloporidae</taxon>
        <taxon>Pocillopora</taxon>
    </lineage>
</organism>
<keyword evidence="7" id="KW-0675">Receptor</keyword>
<feature type="non-terminal residue" evidence="11">
    <location>
        <position position="303"/>
    </location>
</feature>
<keyword evidence="5" id="KW-0297">G-protein coupled receptor</keyword>
<evidence type="ECO:0000256" key="5">
    <source>
        <dbReference type="ARBA" id="ARBA00023040"/>
    </source>
</evidence>
<dbReference type="Proteomes" id="UP001159428">
    <property type="component" value="Unassembled WGS sequence"/>
</dbReference>
<dbReference type="EMBL" id="CALNXJ010000004">
    <property type="protein sequence ID" value="CAH3038276.1"/>
    <property type="molecule type" value="Genomic_DNA"/>
</dbReference>
<feature type="transmembrane region" description="Helical" evidence="9">
    <location>
        <begin position="158"/>
        <end position="178"/>
    </location>
</feature>
<feature type="domain" description="G-protein coupled receptors family 1 profile" evidence="10">
    <location>
        <begin position="55"/>
        <end position="299"/>
    </location>
</feature>